<gene>
    <name evidence="2" type="ORF">ACFPEL_28695</name>
</gene>
<protein>
    <submittedName>
        <fullName evidence="2">GAP family protein</fullName>
    </submittedName>
</protein>
<dbReference type="Pfam" id="PF11139">
    <property type="entry name" value="SfLAP"/>
    <property type="match status" value="1"/>
</dbReference>
<feature type="transmembrane region" description="Helical" evidence="1">
    <location>
        <begin position="200"/>
        <end position="223"/>
    </location>
</feature>
<proteinExistence type="predicted"/>
<reference evidence="3" key="1">
    <citation type="journal article" date="2019" name="Int. J. Syst. Evol. Microbiol.">
        <title>The Global Catalogue of Microorganisms (GCM) 10K type strain sequencing project: providing services to taxonomists for standard genome sequencing and annotation.</title>
        <authorList>
            <consortium name="The Broad Institute Genomics Platform"/>
            <consortium name="The Broad Institute Genome Sequencing Center for Infectious Disease"/>
            <person name="Wu L."/>
            <person name="Ma J."/>
        </authorList>
    </citation>
    <scope>NUCLEOTIDE SEQUENCE [LARGE SCALE GENOMIC DNA]</scope>
    <source>
        <strain evidence="3">CCUG 50347</strain>
    </source>
</reference>
<comment type="caution">
    <text evidence="2">The sequence shown here is derived from an EMBL/GenBank/DDBJ whole genome shotgun (WGS) entry which is preliminary data.</text>
</comment>
<organism evidence="2 3">
    <name type="scientific">Actinomycetospora chibensis</name>
    <dbReference type="NCBI Taxonomy" id="663606"/>
    <lineage>
        <taxon>Bacteria</taxon>
        <taxon>Bacillati</taxon>
        <taxon>Actinomycetota</taxon>
        <taxon>Actinomycetes</taxon>
        <taxon>Pseudonocardiales</taxon>
        <taxon>Pseudonocardiaceae</taxon>
        <taxon>Actinomycetospora</taxon>
    </lineage>
</organism>
<keyword evidence="3" id="KW-1185">Reference proteome</keyword>
<keyword evidence="1" id="KW-0812">Transmembrane</keyword>
<feature type="transmembrane region" description="Helical" evidence="1">
    <location>
        <begin position="71"/>
        <end position="89"/>
    </location>
</feature>
<dbReference type="Proteomes" id="UP001595909">
    <property type="component" value="Unassembled WGS sequence"/>
</dbReference>
<dbReference type="RefSeq" id="WP_274189189.1">
    <property type="nucleotide sequence ID" value="NZ_BAABHN010000062.1"/>
</dbReference>
<feature type="transmembrane region" description="Helical" evidence="1">
    <location>
        <begin position="125"/>
        <end position="147"/>
    </location>
</feature>
<evidence type="ECO:0000313" key="3">
    <source>
        <dbReference type="Proteomes" id="UP001595909"/>
    </source>
</evidence>
<evidence type="ECO:0000256" key="1">
    <source>
        <dbReference type="SAM" id="Phobius"/>
    </source>
</evidence>
<name>A0ABV9RQB1_9PSEU</name>
<dbReference type="InterPro" id="IPR021315">
    <property type="entry name" value="Gap/Sap"/>
</dbReference>
<accession>A0ABV9RQB1</accession>
<keyword evidence="1" id="KW-1133">Transmembrane helix</keyword>
<feature type="transmembrane region" description="Helical" evidence="1">
    <location>
        <begin position="38"/>
        <end position="59"/>
    </location>
</feature>
<dbReference type="EMBL" id="JBHSIM010000062">
    <property type="protein sequence ID" value="MFC4836416.1"/>
    <property type="molecule type" value="Genomic_DNA"/>
</dbReference>
<sequence length="224" mass="23333">MSPEALILGLLSAVRAVPLAIVYAVLLTESPRRLLTAYLLAGAALSVVVGVLVVTAFGASTRSSENTAGRLIVDLVLGVLAIVWAAARATGRLPRPRRRPERERSSVLPDALATRLKSPTPTAMAGAGLVTNLPGLYYIAALVAVLQTHPSAVGGIAQVLVYNLLRFAVPAAVLVLVIVRPDRTLELVRAVHAWGRRHATVLLVLAVGGVGIYLTGKGVLGLLG</sequence>
<feature type="transmembrane region" description="Helical" evidence="1">
    <location>
        <begin position="6"/>
        <end position="26"/>
    </location>
</feature>
<feature type="transmembrane region" description="Helical" evidence="1">
    <location>
        <begin position="159"/>
        <end position="179"/>
    </location>
</feature>
<keyword evidence="1" id="KW-0472">Membrane</keyword>
<evidence type="ECO:0000313" key="2">
    <source>
        <dbReference type="EMBL" id="MFC4836416.1"/>
    </source>
</evidence>